<gene>
    <name evidence="2" type="ORF">ML462_11950</name>
</gene>
<dbReference type="CDD" id="cd00038">
    <property type="entry name" value="CAP_ED"/>
    <property type="match status" value="1"/>
</dbReference>
<sequence length="184" mass="21748">MESHLNIDKEVIKTLVNSCTVKEYQKGEVLLQQNDFCEHTFFVEKGLLRQYYLNEEGKEHTILFASESWYLSDRESLYFNRPARYIIEAMENTRVMMLGEAFLQKLSENIPDFTDFNNRLLHNHIRHLQRRIELLLSADAEKRYIEFINTYPKMLPRIPQAVLASYLGITPESLSRIRSKIASK</sequence>
<dbReference type="InterPro" id="IPR018490">
    <property type="entry name" value="cNMP-bd_dom_sf"/>
</dbReference>
<accession>A0A9X2AA06</accession>
<organism evidence="2 3">
    <name type="scientific">Christiangramia lutea</name>
    <dbReference type="NCBI Taxonomy" id="1607951"/>
    <lineage>
        <taxon>Bacteria</taxon>
        <taxon>Pseudomonadati</taxon>
        <taxon>Bacteroidota</taxon>
        <taxon>Flavobacteriia</taxon>
        <taxon>Flavobacteriales</taxon>
        <taxon>Flavobacteriaceae</taxon>
        <taxon>Christiangramia</taxon>
    </lineage>
</organism>
<evidence type="ECO:0000313" key="3">
    <source>
        <dbReference type="Proteomes" id="UP001139226"/>
    </source>
</evidence>
<proteinExistence type="predicted"/>
<dbReference type="EMBL" id="JAKVTV010000003">
    <property type="protein sequence ID" value="MCH4823885.1"/>
    <property type="molecule type" value="Genomic_DNA"/>
</dbReference>
<evidence type="ECO:0000259" key="1">
    <source>
        <dbReference type="PROSITE" id="PS50042"/>
    </source>
</evidence>
<keyword evidence="3" id="KW-1185">Reference proteome</keyword>
<name>A0A9X2AA06_9FLAO</name>
<dbReference type="InterPro" id="IPR000595">
    <property type="entry name" value="cNMP-bd_dom"/>
</dbReference>
<dbReference type="SUPFAM" id="SSF51206">
    <property type="entry name" value="cAMP-binding domain-like"/>
    <property type="match status" value="1"/>
</dbReference>
<dbReference type="Proteomes" id="UP001139226">
    <property type="component" value="Unassembled WGS sequence"/>
</dbReference>
<dbReference type="AlphaFoldDB" id="A0A9X2AA06"/>
<dbReference type="InterPro" id="IPR014710">
    <property type="entry name" value="RmlC-like_jellyroll"/>
</dbReference>
<evidence type="ECO:0000313" key="2">
    <source>
        <dbReference type="EMBL" id="MCH4823885.1"/>
    </source>
</evidence>
<dbReference type="Pfam" id="PF00027">
    <property type="entry name" value="cNMP_binding"/>
    <property type="match status" value="1"/>
</dbReference>
<reference evidence="2" key="1">
    <citation type="submission" date="2022-03" db="EMBL/GenBank/DDBJ databases">
        <title>Gramella crocea sp. nov., isolated from activated sludge of a seafood processing plant.</title>
        <authorList>
            <person name="Zhang X."/>
        </authorList>
    </citation>
    <scope>NUCLEOTIDE SEQUENCE</scope>
    <source>
        <strain evidence="2">YJ019</strain>
    </source>
</reference>
<dbReference type="PROSITE" id="PS50042">
    <property type="entry name" value="CNMP_BINDING_3"/>
    <property type="match status" value="1"/>
</dbReference>
<comment type="caution">
    <text evidence="2">The sequence shown here is derived from an EMBL/GenBank/DDBJ whole genome shotgun (WGS) entry which is preliminary data.</text>
</comment>
<dbReference type="RefSeq" id="WP_240714051.1">
    <property type="nucleotide sequence ID" value="NZ_JAKVTV010000003.1"/>
</dbReference>
<dbReference type="Gene3D" id="2.60.120.10">
    <property type="entry name" value="Jelly Rolls"/>
    <property type="match status" value="1"/>
</dbReference>
<protein>
    <submittedName>
        <fullName evidence="2">Crp/Fnr family transcriptional regulator</fullName>
    </submittedName>
</protein>
<feature type="domain" description="Cyclic nucleotide-binding" evidence="1">
    <location>
        <begin position="6"/>
        <end position="106"/>
    </location>
</feature>